<evidence type="ECO:0000313" key="1">
    <source>
        <dbReference type="EMBL" id="CAG8493216.1"/>
    </source>
</evidence>
<evidence type="ECO:0000313" key="2">
    <source>
        <dbReference type="Proteomes" id="UP000789702"/>
    </source>
</evidence>
<reference evidence="1" key="1">
    <citation type="submission" date="2021-06" db="EMBL/GenBank/DDBJ databases">
        <authorList>
            <person name="Kallberg Y."/>
            <person name="Tangrot J."/>
            <person name="Rosling A."/>
        </authorList>
    </citation>
    <scope>NUCLEOTIDE SEQUENCE</scope>
    <source>
        <strain evidence="1">IL203A</strain>
    </source>
</reference>
<organism evidence="1 2">
    <name type="scientific">Dentiscutata heterogama</name>
    <dbReference type="NCBI Taxonomy" id="1316150"/>
    <lineage>
        <taxon>Eukaryota</taxon>
        <taxon>Fungi</taxon>
        <taxon>Fungi incertae sedis</taxon>
        <taxon>Mucoromycota</taxon>
        <taxon>Glomeromycotina</taxon>
        <taxon>Glomeromycetes</taxon>
        <taxon>Diversisporales</taxon>
        <taxon>Gigasporaceae</taxon>
        <taxon>Dentiscutata</taxon>
    </lineage>
</organism>
<name>A0ACA9KWE3_9GLOM</name>
<protein>
    <submittedName>
        <fullName evidence="1">17457_t:CDS:1</fullName>
    </submittedName>
</protein>
<comment type="caution">
    <text evidence="1">The sequence shown here is derived from an EMBL/GenBank/DDBJ whole genome shotgun (WGS) entry which is preliminary data.</text>
</comment>
<feature type="non-terminal residue" evidence="1">
    <location>
        <position position="693"/>
    </location>
</feature>
<gene>
    <name evidence="1" type="ORF">DHETER_LOCUS2654</name>
</gene>
<proteinExistence type="predicted"/>
<accession>A0ACA9KWE3</accession>
<dbReference type="Proteomes" id="UP000789702">
    <property type="component" value="Unassembled WGS sequence"/>
</dbReference>
<dbReference type="EMBL" id="CAJVPU010002004">
    <property type="protein sequence ID" value="CAG8493216.1"/>
    <property type="molecule type" value="Genomic_DNA"/>
</dbReference>
<sequence length="693" mass="80112">MSSQRKTGRKKKPIWQWFNEGEKINSSHYLARCNFCHESCPGEPSKMTKHLLEKCKNIEQHECDNIRNILKASETKGSKKKDSIQNDEIEVETVLNTLDSPNSDLSNSDLPTFTSDLSTSDLSISSLPISVFSIRDKTSINRQLLRAIISSNIPLSFVEDPEVIKLFNMLKPGYQLPSRKWISTDILDNVYENVQHGVQQFISDSKFLTLSGDGWTNVSKNSMLNFIVTNEKHESQILKIENCSNQRHTGDYIFAIYKEIGISLGDKWIAFISDSGPDFKKAQRLIREDPEIGNKVLTIPCMAHQTNLLVKKIVESSFFKPVIKKMLIIINHFRNSNLALSKLRELVGNTTLKPQYPCITRWATFTKASETILQIQTSLKVIALMHSSYLISRIQENSIIIDTINDNEFWTKLELFYELLKPYDYIIKILETENATLGQVAASWAWLRETINKSSLINDDDFQDFLIMEIDNRWEKIFNPIYLITWFLHPYHHGEGLNPTWHLYIQETAYGLFCIFYPNYDQNKFIDEWLNYSNQEGPFSALSVKNPSFTRLPLRYWRTMHYVAPNLSEFACRLLSIPPNSATSERVWSLLGNIHTERRNRLSPPRAAKMAQISWYMNQTSKKKTEKSSNDKMEDSISDDDNDRSVDEFMVNLNQISEALIDDIHVFDTNCEETIPKLVDVFDSKIVKKSLNQ</sequence>
<keyword evidence="2" id="KW-1185">Reference proteome</keyword>